<proteinExistence type="predicted"/>
<dbReference type="EMBL" id="AAILSW010000133">
    <property type="protein sequence ID" value="ECF6076958.1"/>
    <property type="molecule type" value="Genomic_DNA"/>
</dbReference>
<gene>
    <name evidence="1" type="ORF">FNH47_24065</name>
</gene>
<accession>A0A5Y2SKD3</accession>
<organism evidence="1">
    <name type="scientific">Salmonella houtenae</name>
    <dbReference type="NCBI Taxonomy" id="59205"/>
    <lineage>
        <taxon>Bacteria</taxon>
        <taxon>Pseudomonadati</taxon>
        <taxon>Pseudomonadota</taxon>
        <taxon>Gammaproteobacteria</taxon>
        <taxon>Enterobacterales</taxon>
        <taxon>Enterobacteriaceae</taxon>
        <taxon>Salmonella</taxon>
    </lineage>
</organism>
<dbReference type="AlphaFoldDB" id="A0A5Y2SKD3"/>
<evidence type="ECO:0000313" key="1">
    <source>
        <dbReference type="EMBL" id="ECF6076958.1"/>
    </source>
</evidence>
<name>A0A5Y2SKD3_SALHO</name>
<protein>
    <submittedName>
        <fullName evidence="1">Uncharacterized protein</fullName>
    </submittedName>
</protein>
<comment type="caution">
    <text evidence="1">The sequence shown here is derived from an EMBL/GenBank/DDBJ whole genome shotgun (WGS) entry which is preliminary data.</text>
</comment>
<sequence>MNVTIQQEVVRRLINDFSFKEREQYLQQGVCPACHKRELFTSIEKPWMLKCGRENKCGKEILVK</sequence>
<feature type="non-terminal residue" evidence="1">
    <location>
        <position position="64"/>
    </location>
</feature>
<reference evidence="1" key="1">
    <citation type="submission" date="2019-07" db="EMBL/GenBank/DDBJ databases">
        <authorList>
            <person name="Ashton P.M."/>
            <person name="Dallman T."/>
            <person name="Nair S."/>
            <person name="De Pinna E."/>
            <person name="Peters T."/>
            <person name="Grant K."/>
        </authorList>
    </citation>
    <scope>NUCLEOTIDE SEQUENCE [LARGE SCALE GENOMIC DNA]</scope>
    <source>
        <strain evidence="1">674345</strain>
    </source>
</reference>
<dbReference type="Proteomes" id="UP000839836">
    <property type="component" value="Unassembled WGS sequence"/>
</dbReference>